<name>A0A2A5JBG7_RHOSG</name>
<dbReference type="Proteomes" id="UP000230886">
    <property type="component" value="Unassembled WGS sequence"/>
</dbReference>
<comment type="caution">
    <text evidence="1">The sequence shown here is derived from an EMBL/GenBank/DDBJ whole genome shotgun (WGS) entry which is preliminary data.</text>
</comment>
<accession>A0A2A5JBG7</accession>
<protein>
    <submittedName>
        <fullName evidence="1">Uncharacterized protein</fullName>
    </submittedName>
</protein>
<evidence type="ECO:0000313" key="2">
    <source>
        <dbReference type="Proteomes" id="UP000230886"/>
    </source>
</evidence>
<dbReference type="RefSeq" id="WP_099697677.1">
    <property type="nucleotide sequence ID" value="NZ_NOVD01000009.1"/>
</dbReference>
<proteinExistence type="predicted"/>
<organism evidence="1 2">
    <name type="scientific">Rhodococcus qingshengii</name>
    <dbReference type="NCBI Taxonomy" id="334542"/>
    <lineage>
        <taxon>Bacteria</taxon>
        <taxon>Bacillati</taxon>
        <taxon>Actinomycetota</taxon>
        <taxon>Actinomycetes</taxon>
        <taxon>Mycobacteriales</taxon>
        <taxon>Nocardiaceae</taxon>
        <taxon>Rhodococcus</taxon>
        <taxon>Rhodococcus erythropolis group</taxon>
    </lineage>
</organism>
<dbReference type="EMBL" id="NOVD01000009">
    <property type="protein sequence ID" value="PCK26331.1"/>
    <property type="molecule type" value="Genomic_DNA"/>
</dbReference>
<gene>
    <name evidence="1" type="ORF">CHR55_15220</name>
</gene>
<evidence type="ECO:0000313" key="1">
    <source>
        <dbReference type="EMBL" id="PCK26331.1"/>
    </source>
</evidence>
<sequence>MLDAHGYRPFGVIGNGWTISLLDDEVCFGAKTAVVLGCCRTLSDPVVKGRIEAKCAGKVLMGGTGAVQSRDSRKLVMALCDDPRLSGLTGVGDAFSVLTSATDRLRASMPKWSERWSEPKPAIEAGWLGYGNSSTEP</sequence>
<reference evidence="1 2" key="1">
    <citation type="submission" date="2017-07" db="EMBL/GenBank/DDBJ databases">
        <title>Draft sequence of Rhodococcus enclensis 23b-28.</title>
        <authorList>
            <person name="Besaury L."/>
            <person name="Sancelme M."/>
            <person name="Amato P."/>
            <person name="Lallement A."/>
            <person name="Delort A.-M."/>
        </authorList>
    </citation>
    <scope>NUCLEOTIDE SEQUENCE [LARGE SCALE GENOMIC DNA]</scope>
    <source>
        <strain evidence="1 2">23b-28</strain>
    </source>
</reference>
<dbReference type="AlphaFoldDB" id="A0A2A5JBG7"/>